<feature type="transmembrane region" description="Helical" evidence="3">
    <location>
        <begin position="665"/>
        <end position="682"/>
    </location>
</feature>
<dbReference type="STRING" id="7574.A0A1S3JLX3"/>
<evidence type="ECO:0000256" key="2">
    <source>
        <dbReference type="SAM" id="MobiDB-lite"/>
    </source>
</evidence>
<reference evidence="5 6" key="1">
    <citation type="submission" date="2023-09" db="UniProtKB">
        <authorList>
            <consortium name="RefSeq"/>
        </authorList>
    </citation>
    <scope>IDENTIFICATION</scope>
    <source>
        <tissue evidence="5 6">Gonads</tissue>
    </source>
</reference>
<keyword evidence="3" id="KW-0812">Transmembrane</keyword>
<keyword evidence="3" id="KW-0472">Membrane</keyword>
<organism evidence="5">
    <name type="scientific">Lingula anatina</name>
    <name type="common">Brachiopod</name>
    <name type="synonym">Lingula unguis</name>
    <dbReference type="NCBI Taxonomy" id="7574"/>
    <lineage>
        <taxon>Eukaryota</taxon>
        <taxon>Metazoa</taxon>
        <taxon>Spiralia</taxon>
        <taxon>Lophotrochozoa</taxon>
        <taxon>Brachiopoda</taxon>
        <taxon>Linguliformea</taxon>
        <taxon>Lingulata</taxon>
        <taxon>Lingulida</taxon>
        <taxon>Linguloidea</taxon>
        <taxon>Lingulidae</taxon>
        <taxon>Lingula</taxon>
    </lineage>
</organism>
<feature type="coiled-coil region" evidence="1">
    <location>
        <begin position="292"/>
        <end position="319"/>
    </location>
</feature>
<dbReference type="AlphaFoldDB" id="A0A1S3JLX3"/>
<keyword evidence="3" id="KW-1133">Transmembrane helix</keyword>
<evidence type="ECO:0000313" key="4">
    <source>
        <dbReference type="Proteomes" id="UP000085678"/>
    </source>
</evidence>
<gene>
    <name evidence="5 6 7" type="primary">LOC106174227</name>
</gene>
<evidence type="ECO:0000313" key="5">
    <source>
        <dbReference type="RefSeq" id="XP_013411121.1"/>
    </source>
</evidence>
<feature type="transmembrane region" description="Helical" evidence="3">
    <location>
        <begin position="534"/>
        <end position="552"/>
    </location>
</feature>
<dbReference type="PANTHER" id="PTHR37686:SF1">
    <property type="entry name" value="LD36006P"/>
    <property type="match status" value="1"/>
</dbReference>
<dbReference type="PANTHER" id="PTHR37686">
    <property type="entry name" value="LD36006P"/>
    <property type="match status" value="1"/>
</dbReference>
<feature type="transmembrane region" description="Helical" evidence="3">
    <location>
        <begin position="630"/>
        <end position="659"/>
    </location>
</feature>
<name>A0A1S3JLX3_LINAN</name>
<feature type="region of interest" description="Disordered" evidence="2">
    <location>
        <begin position="1090"/>
        <end position="1113"/>
    </location>
</feature>
<accession>A0A1S3JLX3</accession>
<dbReference type="KEGG" id="lak:106174227"/>
<proteinExistence type="predicted"/>
<feature type="coiled-coil region" evidence="1">
    <location>
        <begin position="353"/>
        <end position="380"/>
    </location>
</feature>
<dbReference type="GeneID" id="106174227"/>
<evidence type="ECO:0000313" key="6">
    <source>
        <dbReference type="RefSeq" id="XP_013411122.1"/>
    </source>
</evidence>
<protein>
    <submittedName>
        <fullName evidence="5 6">Uncharacterized protein LOC106174227 isoform X1</fullName>
    </submittedName>
</protein>
<evidence type="ECO:0000256" key="1">
    <source>
        <dbReference type="SAM" id="Coils"/>
    </source>
</evidence>
<evidence type="ECO:0000313" key="7">
    <source>
        <dbReference type="RefSeq" id="XP_013411123.1"/>
    </source>
</evidence>
<keyword evidence="1" id="KW-0175">Coiled coil</keyword>
<sequence>MESEEVEAAEKEPLKFAIDLDAAEPQFREVLGKIKEVAEKLLYHWKSFPIILPGTFTESSRNVIELKDLFIAPTFDELDEVAMDESGEAKKLNEKQLQDVWHYGEFEVDSIHFPGQVHRWRLTQLLQKGSQRARESLLNDTALALRLLIITAKNRFHSQFFSLTQSAHAWFKGIWKLLDIFIGMPSNTSGNLGGKIREERMKHLVAELAVKPISVEEWIAFCEFVKEKCDQIGIEKFKTTDLKPPSVPCLYQTPNGQDLDLRLFNRDLMNKCMPLLSSILEQEAKGWYVQYRDRLMNELKEQELSREEISKQLNEAVMEEYLRRVYSAILANQELERLQRGIGQLLVNQAKAILVMTRAVDRVEEKMNQHRAQLKKHLETAYPVKSRIPAWVNEQLHNFEVDFTAQHLLSAHEEAIQMCREKNLTQALYFLQRDFNFIKDRETVLRKELSKVKYPTREFHFSTRIWLPQNWIVKQHLYGESEVIPTVITDVVATNIQPATGADVPSYSLEQYTRRKTTTRIPFWRWWNYLNRTWAWMWNAMFVCSVAIPWYSPLSLRALFVLSPFYANLELNRSNGTIGPAESSMTQTLASRLGSLWQHVAKSRRQFEAEPDRGFLGKSFTRHLNRFWNYVLKGAIGTFGLCLFFPPLCLIVSLLSFVAGVTTPLWMPVGTLMVHIASFLFFDFDRPDTEHNAVMILMEALIWRILILGCLQPVAAFFSGTILFPLGAFFIMLGGLVRRGGRGVWDTLMYHLVIKKRGRVPAHDGFVAKRTAGPGLASNYFFQIRPEQALAALESEMERHELEAWQENILKTIEKPLDEYRAFTSKVFQPFSAGLVREGAFKTLSSEVEDLKRQLSQKVEERKKILRTGLTSDLQQRIKLTDRDLKLTLSQAAKLVENFYPSHVINKLRQPEDWFWEKRQLVPGDFIGLACLLLKEIFSPEFLVALEETDNIFKLKIAHLNLARYASMLGTAEIRDDLEVVIPVHLPKGEINVEAPTLDIVTFDPNAYGENYSTFVDNRRWRRKPWKRAPVAHGSGQKLEIPLPVPHPANIAIMIYNRQNDQAPIDQHDSLCLRILKAAEKVPYVGSLPTQRTEIPYDPEPSTPDHTTTSDIEPTPRHIAQAERAFSDISVHIATPDSYPASAMESSVNTSIMESSMETEAENRDLRAGGEEGKVMYSEDETDTSCVEAEGSVVAADESCVVTLEHTV</sequence>
<dbReference type="Pfam" id="PF25228">
    <property type="entry name" value="Lips"/>
    <property type="match status" value="1"/>
</dbReference>
<dbReference type="InterPro" id="IPR057435">
    <property type="entry name" value="Lips"/>
</dbReference>
<dbReference type="OrthoDB" id="10003277at2759"/>
<feature type="coiled-coil region" evidence="1">
    <location>
        <begin position="841"/>
        <end position="868"/>
    </location>
</feature>
<keyword evidence="4" id="KW-1185">Reference proteome</keyword>
<evidence type="ECO:0000256" key="3">
    <source>
        <dbReference type="SAM" id="Phobius"/>
    </source>
</evidence>
<dbReference type="RefSeq" id="XP_013411122.1">
    <property type="nucleotide sequence ID" value="XM_013555668.2"/>
</dbReference>
<dbReference type="Proteomes" id="UP000085678">
    <property type="component" value="Unplaced"/>
</dbReference>
<dbReference type="RefSeq" id="XP_013411123.1">
    <property type="nucleotide sequence ID" value="XM_013555669.2"/>
</dbReference>
<dbReference type="RefSeq" id="XP_013411121.1">
    <property type="nucleotide sequence ID" value="XM_013555667.2"/>
</dbReference>
<dbReference type="OMA" id="AVIRYWI"/>